<evidence type="ECO:0000256" key="6">
    <source>
        <dbReference type="ARBA" id="ARBA00022692"/>
    </source>
</evidence>
<feature type="compositionally biased region" description="Low complexity" evidence="10">
    <location>
        <begin position="36"/>
        <end position="45"/>
    </location>
</feature>
<protein>
    <recommendedName>
        <fullName evidence="16">Dolichyl-phosphate-mannose--protein mannosyltransferase</fullName>
    </recommendedName>
</protein>
<evidence type="ECO:0000256" key="9">
    <source>
        <dbReference type="SAM" id="Coils"/>
    </source>
</evidence>
<feature type="coiled-coil region" evidence="9">
    <location>
        <begin position="1303"/>
        <end position="1330"/>
    </location>
</feature>
<feature type="compositionally biased region" description="Basic and acidic residues" evidence="10">
    <location>
        <begin position="1226"/>
        <end position="1248"/>
    </location>
</feature>
<dbReference type="InterPro" id="IPR003342">
    <property type="entry name" value="ArnT-like_N"/>
</dbReference>
<evidence type="ECO:0000256" key="4">
    <source>
        <dbReference type="ARBA" id="ARBA00022676"/>
    </source>
</evidence>
<keyword evidence="8 11" id="KW-0472">Membrane</keyword>
<comment type="similarity">
    <text evidence="3">Belongs to the glycosyltransferase 39 family.</text>
</comment>
<comment type="subcellular location">
    <subcellularLocation>
        <location evidence="1">Endomembrane system</location>
        <topology evidence="1">Multi-pass membrane protein</topology>
    </subcellularLocation>
</comment>
<evidence type="ECO:0008006" key="16">
    <source>
        <dbReference type="Google" id="ProtNLM"/>
    </source>
</evidence>
<keyword evidence="7 11" id="KW-1133">Transmembrane helix</keyword>
<feature type="compositionally biased region" description="Polar residues" evidence="10">
    <location>
        <begin position="1214"/>
        <end position="1225"/>
    </location>
</feature>
<dbReference type="EMBL" id="JAABOA010000517">
    <property type="protein sequence ID" value="KAF9584044.1"/>
    <property type="molecule type" value="Genomic_DNA"/>
</dbReference>
<feature type="region of interest" description="Disordered" evidence="10">
    <location>
        <begin position="1206"/>
        <end position="1275"/>
    </location>
</feature>
<feature type="region of interest" description="Disordered" evidence="10">
    <location>
        <begin position="148"/>
        <end position="189"/>
    </location>
</feature>
<accession>A0A9P6FZ00</accession>
<comment type="pathway">
    <text evidence="2">Protein modification; protein glycosylation.</text>
</comment>
<organism evidence="14 15">
    <name type="scientific">Lunasporangiospora selenospora</name>
    <dbReference type="NCBI Taxonomy" id="979761"/>
    <lineage>
        <taxon>Eukaryota</taxon>
        <taxon>Fungi</taxon>
        <taxon>Fungi incertae sedis</taxon>
        <taxon>Mucoromycota</taxon>
        <taxon>Mortierellomycotina</taxon>
        <taxon>Mortierellomycetes</taxon>
        <taxon>Mortierellales</taxon>
        <taxon>Mortierellaceae</taxon>
        <taxon>Lunasporangiospora</taxon>
    </lineage>
</organism>
<evidence type="ECO:0000256" key="8">
    <source>
        <dbReference type="ARBA" id="ARBA00023136"/>
    </source>
</evidence>
<feature type="region of interest" description="Disordered" evidence="10">
    <location>
        <begin position="1172"/>
        <end position="1194"/>
    </location>
</feature>
<evidence type="ECO:0000313" key="14">
    <source>
        <dbReference type="EMBL" id="KAF9584044.1"/>
    </source>
</evidence>
<dbReference type="Pfam" id="PF02366">
    <property type="entry name" value="PMT"/>
    <property type="match status" value="1"/>
</dbReference>
<dbReference type="InterPro" id="IPR027005">
    <property type="entry name" value="PMT-like"/>
</dbReference>
<dbReference type="PANTHER" id="PTHR10050">
    <property type="entry name" value="DOLICHYL-PHOSPHATE-MANNOSE--PROTEIN MANNOSYLTRANSFERASE"/>
    <property type="match status" value="1"/>
</dbReference>
<feature type="region of interest" description="Disordered" evidence="10">
    <location>
        <begin position="294"/>
        <end position="333"/>
    </location>
</feature>
<feature type="domain" description="Protein O-mannosyl-transferase C-terminal four TM" evidence="13">
    <location>
        <begin position="917"/>
        <end position="1040"/>
    </location>
</feature>
<feature type="transmembrane region" description="Helical" evidence="11">
    <location>
        <begin position="1048"/>
        <end position="1069"/>
    </location>
</feature>
<sequence>MPFGGYNPTKSKSPELELPFTAQGSGASGTASPLLRSRSSSSSSIHSDHSNHHDHGQPSHTSQQSSQRRSPYHSTYSSQPGTPGGPVKSSSSFPSNQGSYFGYSSAGGYEGYGLGLSSSPSTPRQQQYDLVTAPVPLQQLNQHQHYSSAYDSPGLAFGSGGSSGIGGIDSRRTRGSEEGYSSGYDSPTGVSTSIPYTYNSNTSRQALHQAQQPHPYHQGQQYHRHRHNRAHSNASETSLSIDTDLVGLHEGDKFYSPGLASLSSTGSPLRDTYFGGSGGAGSGAEEEFYARRGPTFQPGLYHGASNVNNGDRHSYDLGGTSGNRKSPRHTRQKKLVKRTIGSRMGRMGGFLNDWDLLPSSDAYDIEDEDNQYDDEDCRLTENERWKRQQVTKKGWESSKGQGIILALLVSIAVVVRIWKVAIPAAVVRGEEESGRFIRSYLNSEFHMDAHPPLGKILFAILAYLCGIDVNFDFELGSTYPSKVSFISLRLFSALCGVGLVPISYLTIKNSGHSTQAAMICAIMVTLENALITQSRFILLDSQMMLFMGFTVLSWVNFYNHRNRPFTRGWWYWLLSTGIGIFLSSSVKWVGLFTAATVGLCMTKYLHESRKHLYITTRDFSKQLIALCICLVLIPFALYMGVFAIEFKLLSKSGPGNLWVSPQFQTTLQGHYIHQVMADVAWGSKIHIRHANTNGGWLQSAFELDAHTDQATQLVGWDDITTCWTVLPRPLSNSQSSSTYNDMFQGYVYDGDIIHLQQCFSTLSLVVHDQESAGSNKSFIREVRGAQMQDMSLPSAAWKVELVPDGLVPGLASHQAFKETDQETDQQKPSGGATTQDGPRKDPTKQWHSIKGFRLYNEQQKCYLMSHKVMRSAHSTHQEVGCIQGNKQMADTIFVVDRNFNPCLPPSTNSLSYQPLGFFQKFLEVNRVMWWTHQDLNLPAAALTPGDFYIAEQNNKNSMDESSPWSWPFLSRGLMYYSNKETNQYVYLLGNPLLWWASTATSLLYMAGCVRSAARYFSGRKDTKVERSRFVSKLDRSWQGWSSTKLRALSGWVLVALIVASWFSLSPLAYGTDFSSKARCEKARSIGGWEFVCQRQNLSPKPGILHQRSLSERGSPNFMASQLVDNTLSDNQPIPMKVPVPVSQQNVDSMQDLEGPYNDGQKEHYEHDHFRHPHTFKDEHGHGHEIHSGAHMADGRNVGLERREYLSEEQRDTTLLESTGSSQPRQESGEPGRHQDPAKEEAVRPDISRESVIQDIPVNHGNEKDKGGESEPSSHSLVNARNDAAVAPEQDRDSHMTDEDLAKIKQREEDLHRLQQELSALEQEQEHKREQWFAYLDRATAVAAAAAEAVASSSSQASGEVVAATGAVHLERADRWIERHMPDEIKTGDLQAPDEIIKAESSNERGSNDNERAPEEEAKGATMKKQQDDEHQRRREMFERELKHEQEILEEYLKEIQQEKEHEQVMNEVRQREQHEKELQHEREIAEEQAKEIQQEERRRQEEEEHRRQQQEEEERGYERCRREEEYHRQQEEYHRQQQEDERRRQEEEHHRQQQDEERQRHLEQERNQQHEEPLRQEEEQFQHHEEERNRHLQGEQY</sequence>
<evidence type="ECO:0000259" key="12">
    <source>
        <dbReference type="Pfam" id="PF02366"/>
    </source>
</evidence>
<dbReference type="PANTHER" id="PTHR10050:SF46">
    <property type="entry name" value="PROTEIN O-MANNOSYL-TRANSFERASE 2"/>
    <property type="match status" value="1"/>
</dbReference>
<dbReference type="OrthoDB" id="292747at2759"/>
<evidence type="ECO:0000256" key="5">
    <source>
        <dbReference type="ARBA" id="ARBA00022679"/>
    </source>
</evidence>
<feature type="region of interest" description="Disordered" evidence="10">
    <location>
        <begin position="817"/>
        <end position="845"/>
    </location>
</feature>
<reference evidence="14" key="1">
    <citation type="journal article" date="2020" name="Fungal Divers.">
        <title>Resolving the Mortierellaceae phylogeny through synthesis of multi-gene phylogenetics and phylogenomics.</title>
        <authorList>
            <person name="Vandepol N."/>
            <person name="Liber J."/>
            <person name="Desiro A."/>
            <person name="Na H."/>
            <person name="Kennedy M."/>
            <person name="Barry K."/>
            <person name="Grigoriev I.V."/>
            <person name="Miller A.N."/>
            <person name="O'Donnell K."/>
            <person name="Stajich J.E."/>
            <person name="Bonito G."/>
        </authorList>
    </citation>
    <scope>NUCLEOTIDE SEQUENCE</scope>
    <source>
        <strain evidence="14">KOD1015</strain>
    </source>
</reference>
<feature type="compositionally biased region" description="Polar residues" evidence="10">
    <location>
        <begin position="22"/>
        <end position="31"/>
    </location>
</feature>
<proteinExistence type="inferred from homology"/>
<feature type="compositionally biased region" description="Low complexity" evidence="10">
    <location>
        <begin position="58"/>
        <end position="74"/>
    </location>
</feature>
<feature type="region of interest" description="Disordered" evidence="10">
    <location>
        <begin position="1"/>
        <end position="100"/>
    </location>
</feature>
<feature type="transmembrane region" description="Helical" evidence="11">
    <location>
        <begin position="402"/>
        <end position="426"/>
    </location>
</feature>
<feature type="compositionally biased region" description="Basic and acidic residues" evidence="10">
    <location>
        <begin position="1394"/>
        <end position="1437"/>
    </location>
</feature>
<feature type="transmembrane region" description="Helical" evidence="11">
    <location>
        <begin position="513"/>
        <end position="530"/>
    </location>
</feature>
<feature type="region of interest" description="Disordered" evidence="10">
    <location>
        <begin position="204"/>
        <end position="238"/>
    </location>
</feature>
<comment type="caution">
    <text evidence="14">The sequence shown here is derived from an EMBL/GenBank/DDBJ whole genome shotgun (WGS) entry which is preliminary data.</text>
</comment>
<evidence type="ECO:0000256" key="1">
    <source>
        <dbReference type="ARBA" id="ARBA00004127"/>
    </source>
</evidence>
<feature type="transmembrane region" description="Helical" evidence="11">
    <location>
        <begin position="623"/>
        <end position="644"/>
    </location>
</feature>
<feature type="region of interest" description="Disordered" evidence="10">
    <location>
        <begin position="1458"/>
        <end position="1597"/>
    </location>
</feature>
<feature type="transmembrane region" description="Helical" evidence="11">
    <location>
        <begin position="992"/>
        <end position="1013"/>
    </location>
</feature>
<feature type="compositionally biased region" description="Low complexity" evidence="10">
    <location>
        <begin position="205"/>
        <end position="221"/>
    </location>
</feature>
<keyword evidence="9" id="KW-0175">Coiled coil</keyword>
<keyword evidence="5" id="KW-0808">Transferase</keyword>
<dbReference type="Pfam" id="PF16192">
    <property type="entry name" value="PMT_4TMC"/>
    <property type="match status" value="1"/>
</dbReference>
<dbReference type="Proteomes" id="UP000780801">
    <property type="component" value="Unassembled WGS sequence"/>
</dbReference>
<feature type="compositionally biased region" description="Basic and acidic residues" evidence="10">
    <location>
        <begin position="1172"/>
        <end position="1187"/>
    </location>
</feature>
<dbReference type="GO" id="GO:0016020">
    <property type="term" value="C:membrane"/>
    <property type="evidence" value="ECO:0007669"/>
    <property type="project" value="InterPro"/>
</dbReference>
<feature type="compositionally biased region" description="Basic and acidic residues" evidence="10">
    <location>
        <begin position="46"/>
        <end position="57"/>
    </location>
</feature>
<feature type="transmembrane region" description="Helical" evidence="11">
    <location>
        <begin position="483"/>
        <end position="507"/>
    </location>
</feature>
<evidence type="ECO:0000259" key="13">
    <source>
        <dbReference type="Pfam" id="PF16192"/>
    </source>
</evidence>
<keyword evidence="15" id="KW-1185">Reference proteome</keyword>
<keyword evidence="6 11" id="KW-0812">Transmembrane</keyword>
<dbReference type="GO" id="GO:0012505">
    <property type="term" value="C:endomembrane system"/>
    <property type="evidence" value="ECO:0007669"/>
    <property type="project" value="UniProtKB-SubCell"/>
</dbReference>
<keyword evidence="4" id="KW-0328">Glycosyltransferase</keyword>
<feature type="region of interest" description="Disordered" evidence="10">
    <location>
        <begin position="1378"/>
        <end position="1437"/>
    </location>
</feature>
<name>A0A9P6FZ00_9FUNG</name>
<dbReference type="GO" id="GO:0000030">
    <property type="term" value="F:mannosyltransferase activity"/>
    <property type="evidence" value="ECO:0007669"/>
    <property type="project" value="InterPro"/>
</dbReference>
<feature type="transmembrane region" description="Helical" evidence="11">
    <location>
        <begin position="537"/>
        <end position="557"/>
    </location>
</feature>
<feature type="compositionally biased region" description="Polar residues" evidence="10">
    <location>
        <begin position="826"/>
        <end position="836"/>
    </location>
</feature>
<evidence type="ECO:0000256" key="3">
    <source>
        <dbReference type="ARBA" id="ARBA00007222"/>
    </source>
</evidence>
<evidence type="ECO:0000313" key="15">
    <source>
        <dbReference type="Proteomes" id="UP000780801"/>
    </source>
</evidence>
<evidence type="ECO:0000256" key="10">
    <source>
        <dbReference type="SAM" id="MobiDB-lite"/>
    </source>
</evidence>
<evidence type="ECO:0000256" key="7">
    <source>
        <dbReference type="ARBA" id="ARBA00022989"/>
    </source>
</evidence>
<dbReference type="InterPro" id="IPR032421">
    <property type="entry name" value="PMT_4TMC"/>
</dbReference>
<dbReference type="SUPFAM" id="SSF82109">
    <property type="entry name" value="MIR domain"/>
    <property type="match status" value="1"/>
</dbReference>
<evidence type="ECO:0000256" key="11">
    <source>
        <dbReference type="SAM" id="Phobius"/>
    </source>
</evidence>
<gene>
    <name evidence="14" type="ORF">BGW38_007767</name>
</gene>
<feature type="transmembrane region" description="Helical" evidence="11">
    <location>
        <begin position="569"/>
        <end position="602"/>
    </location>
</feature>
<feature type="compositionally biased region" description="Polar residues" evidence="10">
    <location>
        <begin position="88"/>
        <end position="97"/>
    </location>
</feature>
<dbReference type="InterPro" id="IPR036300">
    <property type="entry name" value="MIR_dom_sf"/>
</dbReference>
<feature type="domain" description="ArnT-like N-terminal" evidence="12">
    <location>
        <begin position="408"/>
        <end position="649"/>
    </location>
</feature>
<evidence type="ECO:0000256" key="2">
    <source>
        <dbReference type="ARBA" id="ARBA00004922"/>
    </source>
</evidence>
<dbReference type="GO" id="GO:0006493">
    <property type="term" value="P:protein O-linked glycosylation"/>
    <property type="evidence" value="ECO:0007669"/>
    <property type="project" value="InterPro"/>
</dbReference>
<dbReference type="CDD" id="cd22249">
    <property type="entry name" value="UDM1_RNF168_RNF169-like"/>
    <property type="match status" value="1"/>
</dbReference>
<feature type="compositionally biased region" description="Gly residues" evidence="10">
    <location>
        <begin position="157"/>
        <end position="167"/>
    </location>
</feature>